<comment type="caution">
    <text evidence="1">The sequence shown here is derived from an EMBL/GenBank/DDBJ whole genome shotgun (WGS) entry which is preliminary data.</text>
</comment>
<reference evidence="1 2" key="1">
    <citation type="submission" date="2021-06" db="EMBL/GenBank/DDBJ databases">
        <title>Caerostris darwini draft genome.</title>
        <authorList>
            <person name="Kono N."/>
            <person name="Arakawa K."/>
        </authorList>
    </citation>
    <scope>NUCLEOTIDE SEQUENCE [LARGE SCALE GENOMIC DNA]</scope>
</reference>
<evidence type="ECO:0000313" key="2">
    <source>
        <dbReference type="Proteomes" id="UP001054837"/>
    </source>
</evidence>
<dbReference type="Proteomes" id="UP001054837">
    <property type="component" value="Unassembled WGS sequence"/>
</dbReference>
<gene>
    <name evidence="1" type="ORF">CDAR_306061</name>
</gene>
<organism evidence="1 2">
    <name type="scientific">Caerostris darwini</name>
    <dbReference type="NCBI Taxonomy" id="1538125"/>
    <lineage>
        <taxon>Eukaryota</taxon>
        <taxon>Metazoa</taxon>
        <taxon>Ecdysozoa</taxon>
        <taxon>Arthropoda</taxon>
        <taxon>Chelicerata</taxon>
        <taxon>Arachnida</taxon>
        <taxon>Araneae</taxon>
        <taxon>Araneomorphae</taxon>
        <taxon>Entelegynae</taxon>
        <taxon>Araneoidea</taxon>
        <taxon>Araneidae</taxon>
        <taxon>Caerostris</taxon>
    </lineage>
</organism>
<accession>A0AAV4QL32</accession>
<dbReference type="AlphaFoldDB" id="A0AAV4QL32"/>
<protein>
    <submittedName>
        <fullName evidence="1">Uncharacterized protein</fullName>
    </submittedName>
</protein>
<sequence>MKNSRIRPPQRPKMCPSPLSPYIREEIVSRKGVTFDKVILDPGSILAVTLSTGELLSGLFSEGFREAPTCLFDFMRLTTEETQKLYFII</sequence>
<keyword evidence="2" id="KW-1185">Reference proteome</keyword>
<name>A0AAV4QL32_9ARAC</name>
<dbReference type="EMBL" id="BPLQ01004566">
    <property type="protein sequence ID" value="GIY08907.1"/>
    <property type="molecule type" value="Genomic_DNA"/>
</dbReference>
<proteinExistence type="predicted"/>
<evidence type="ECO:0000313" key="1">
    <source>
        <dbReference type="EMBL" id="GIY08907.1"/>
    </source>
</evidence>